<proteinExistence type="predicted"/>
<dbReference type="AlphaFoldDB" id="A0AA35VN57"/>
<accession>A0AA35VN57</accession>
<evidence type="ECO:0000313" key="1">
    <source>
        <dbReference type="EMBL" id="CAI9272003.1"/>
    </source>
</evidence>
<keyword evidence="2" id="KW-1185">Reference proteome</keyword>
<organism evidence="1 2">
    <name type="scientific">Lactuca saligna</name>
    <name type="common">Willowleaf lettuce</name>
    <dbReference type="NCBI Taxonomy" id="75948"/>
    <lineage>
        <taxon>Eukaryota</taxon>
        <taxon>Viridiplantae</taxon>
        <taxon>Streptophyta</taxon>
        <taxon>Embryophyta</taxon>
        <taxon>Tracheophyta</taxon>
        <taxon>Spermatophyta</taxon>
        <taxon>Magnoliopsida</taxon>
        <taxon>eudicotyledons</taxon>
        <taxon>Gunneridae</taxon>
        <taxon>Pentapetalae</taxon>
        <taxon>asterids</taxon>
        <taxon>campanulids</taxon>
        <taxon>Asterales</taxon>
        <taxon>Asteraceae</taxon>
        <taxon>Cichorioideae</taxon>
        <taxon>Cichorieae</taxon>
        <taxon>Lactucinae</taxon>
        <taxon>Lactuca</taxon>
    </lineage>
</organism>
<dbReference type="Proteomes" id="UP001177003">
    <property type="component" value="Chromosome 2"/>
</dbReference>
<protein>
    <submittedName>
        <fullName evidence="1">Uncharacterized protein</fullName>
    </submittedName>
</protein>
<reference evidence="1" key="1">
    <citation type="submission" date="2023-04" db="EMBL/GenBank/DDBJ databases">
        <authorList>
            <person name="Vijverberg K."/>
            <person name="Xiong W."/>
            <person name="Schranz E."/>
        </authorList>
    </citation>
    <scope>NUCLEOTIDE SEQUENCE</scope>
</reference>
<dbReference type="EMBL" id="OX465078">
    <property type="protein sequence ID" value="CAI9272003.1"/>
    <property type="molecule type" value="Genomic_DNA"/>
</dbReference>
<evidence type="ECO:0000313" key="2">
    <source>
        <dbReference type="Proteomes" id="UP001177003"/>
    </source>
</evidence>
<sequence length="123" mass="13867">MVEFRSSSDKNTNAMNKVIIGFRSSLQAENDALSLVHSKIKMENTELTSSVLSNIEKLQEDLAVENKIIDELAEKTHKAKVLSVKLNTATKHVDDLETERTIVNNCVSEIYQYLMRLVLVTPC</sequence>
<name>A0AA35VN57_LACSI</name>
<gene>
    <name evidence="1" type="ORF">LSALG_LOCUS12250</name>
</gene>